<evidence type="ECO:0000256" key="4">
    <source>
        <dbReference type="ARBA" id="ARBA00022679"/>
    </source>
</evidence>
<evidence type="ECO:0000256" key="6">
    <source>
        <dbReference type="ARBA" id="ARBA00022777"/>
    </source>
</evidence>
<evidence type="ECO:0000256" key="7">
    <source>
        <dbReference type="ARBA" id="ARBA00022840"/>
    </source>
</evidence>
<dbReference type="InterPro" id="IPR003594">
    <property type="entry name" value="HATPase_dom"/>
</dbReference>
<sequence length="364" mass="37859">MAALVVVFALIEAIGAIVAWTPAQRALIVGILVVAVLLRRRQPHAAVLLAGAVFAAGPTLGYHLDNSTSTLVAGMAVIWGLAASRPLWVGLFGTALLDVTVSVGFQDPVGSFLWNSAVMFAVFGISRLLASRKRALAALEATARELAASRDAEAAAQVELERTRISRELHDVVAHAVSVMVIQAGAANSVLDADPARAHRALEAVEATGREALRELRTMLGRLRSDGGAALAPQPGLADVPALLDRLRSSGLAVSVRTDGEPYPLAPTADLAAYRVVQESLTNVVKHSQTSAAHVAYVYGTDSLRIDVEDDGTPGDVVPLGSAGAGVGLRGMRERIELCGGSLEAGPTPTRGFRVRATLPLGSA</sequence>
<keyword evidence="9" id="KW-1133">Transmembrane helix</keyword>
<evidence type="ECO:0000256" key="1">
    <source>
        <dbReference type="ARBA" id="ARBA00000085"/>
    </source>
</evidence>
<dbReference type="GO" id="GO:0016301">
    <property type="term" value="F:kinase activity"/>
    <property type="evidence" value="ECO:0007669"/>
    <property type="project" value="UniProtKB-KW"/>
</dbReference>
<keyword evidence="3" id="KW-0597">Phosphoprotein</keyword>
<dbReference type="EMBL" id="AP024525">
    <property type="protein sequence ID" value="BCT74948.1"/>
    <property type="molecule type" value="Genomic_DNA"/>
</dbReference>
<comment type="catalytic activity">
    <reaction evidence="1">
        <text>ATP + protein L-histidine = ADP + protein N-phospho-L-histidine.</text>
        <dbReference type="EC" id="2.7.13.3"/>
    </reaction>
</comment>
<name>A0ABN6FGJ4_SINCY</name>
<dbReference type="SUPFAM" id="SSF55874">
    <property type="entry name" value="ATPase domain of HSP90 chaperone/DNA topoisomerase II/histidine kinase"/>
    <property type="match status" value="1"/>
</dbReference>
<keyword evidence="9" id="KW-0472">Membrane</keyword>
<dbReference type="InterPro" id="IPR036890">
    <property type="entry name" value="HATPase_C_sf"/>
</dbReference>
<dbReference type="Gene3D" id="3.30.565.10">
    <property type="entry name" value="Histidine kinase-like ATPase, C-terminal domain"/>
    <property type="match status" value="1"/>
</dbReference>
<dbReference type="Gene3D" id="1.20.5.1930">
    <property type="match status" value="1"/>
</dbReference>
<keyword evidence="4" id="KW-0808">Transferase</keyword>
<evidence type="ECO:0000259" key="10">
    <source>
        <dbReference type="Pfam" id="PF02518"/>
    </source>
</evidence>
<evidence type="ECO:0000313" key="12">
    <source>
        <dbReference type="EMBL" id="BCT74948.1"/>
    </source>
</evidence>
<dbReference type="PANTHER" id="PTHR24421">
    <property type="entry name" value="NITRATE/NITRITE SENSOR PROTEIN NARX-RELATED"/>
    <property type="match status" value="1"/>
</dbReference>
<evidence type="ECO:0000256" key="9">
    <source>
        <dbReference type="SAM" id="Phobius"/>
    </source>
</evidence>
<evidence type="ECO:0000256" key="3">
    <source>
        <dbReference type="ARBA" id="ARBA00022553"/>
    </source>
</evidence>
<dbReference type="Pfam" id="PF07730">
    <property type="entry name" value="HisKA_3"/>
    <property type="match status" value="1"/>
</dbReference>
<evidence type="ECO:0000256" key="2">
    <source>
        <dbReference type="ARBA" id="ARBA00012438"/>
    </source>
</evidence>
<keyword evidence="8" id="KW-0902">Two-component regulatory system</keyword>
<feature type="domain" description="Signal transduction histidine kinase subgroup 3 dimerisation and phosphoacceptor" evidence="11">
    <location>
        <begin position="161"/>
        <end position="226"/>
    </location>
</feature>
<feature type="transmembrane region" description="Helical" evidence="9">
    <location>
        <begin position="112"/>
        <end position="130"/>
    </location>
</feature>
<dbReference type="CDD" id="cd16917">
    <property type="entry name" value="HATPase_UhpB-NarQ-NarX-like"/>
    <property type="match status" value="1"/>
</dbReference>
<protein>
    <recommendedName>
        <fullName evidence="2">histidine kinase</fullName>
        <ecNumber evidence="2">2.7.13.3</ecNumber>
    </recommendedName>
</protein>
<dbReference type="InterPro" id="IPR011712">
    <property type="entry name" value="Sig_transdc_His_kin_sub3_dim/P"/>
</dbReference>
<dbReference type="Pfam" id="PF02518">
    <property type="entry name" value="HATPase_c"/>
    <property type="match status" value="1"/>
</dbReference>
<dbReference type="EC" id="2.7.13.3" evidence="2"/>
<proteinExistence type="predicted"/>
<evidence type="ECO:0000259" key="11">
    <source>
        <dbReference type="Pfam" id="PF07730"/>
    </source>
</evidence>
<reference evidence="12 13" key="1">
    <citation type="journal article" date="2021" name="J. Biosci. Bioeng.">
        <title>Identification and characterization of a chc gene cluster responsible for the aromatization pathway of cyclohexanecarboxylate degradation in Sinomonas cyclohexanicum ATCC 51369.</title>
        <authorList>
            <person name="Yamamoto T."/>
            <person name="Hasegawa Y."/>
            <person name="Lau P.C.K."/>
            <person name="Iwaki H."/>
        </authorList>
    </citation>
    <scope>NUCLEOTIDE SEQUENCE [LARGE SCALE GENOMIC DNA]</scope>
    <source>
        <strain evidence="12 13">ATCC 51369</strain>
    </source>
</reference>
<dbReference type="PANTHER" id="PTHR24421:SF10">
    <property type="entry name" value="NITRATE_NITRITE SENSOR PROTEIN NARQ"/>
    <property type="match status" value="1"/>
</dbReference>
<dbReference type="Proteomes" id="UP001319861">
    <property type="component" value="Chromosome"/>
</dbReference>
<keyword evidence="13" id="KW-1185">Reference proteome</keyword>
<feature type="domain" description="Histidine kinase/HSP90-like ATPase" evidence="10">
    <location>
        <begin position="272"/>
        <end position="361"/>
    </location>
</feature>
<accession>A0ABN6FGJ4</accession>
<gene>
    <name evidence="12" type="ORF">SCMU_07900</name>
</gene>
<keyword evidence="5" id="KW-0547">Nucleotide-binding</keyword>
<keyword evidence="9" id="KW-0812">Transmembrane</keyword>
<keyword evidence="6 12" id="KW-0418">Kinase</keyword>
<evidence type="ECO:0000256" key="8">
    <source>
        <dbReference type="ARBA" id="ARBA00023012"/>
    </source>
</evidence>
<feature type="transmembrane region" description="Helical" evidence="9">
    <location>
        <begin position="71"/>
        <end position="92"/>
    </location>
</feature>
<feature type="transmembrane region" description="Helical" evidence="9">
    <location>
        <begin position="43"/>
        <end position="64"/>
    </location>
</feature>
<evidence type="ECO:0000313" key="13">
    <source>
        <dbReference type="Proteomes" id="UP001319861"/>
    </source>
</evidence>
<keyword evidence="7" id="KW-0067">ATP-binding</keyword>
<organism evidence="12 13">
    <name type="scientific">Sinomonas cyclohexanicum</name>
    <name type="common">Corynebacterium cyclohexanicum</name>
    <dbReference type="NCBI Taxonomy" id="322009"/>
    <lineage>
        <taxon>Bacteria</taxon>
        <taxon>Bacillati</taxon>
        <taxon>Actinomycetota</taxon>
        <taxon>Actinomycetes</taxon>
        <taxon>Micrococcales</taxon>
        <taxon>Micrococcaceae</taxon>
        <taxon>Sinomonas</taxon>
    </lineage>
</organism>
<dbReference type="InterPro" id="IPR050482">
    <property type="entry name" value="Sensor_HK_TwoCompSys"/>
</dbReference>
<evidence type="ECO:0000256" key="5">
    <source>
        <dbReference type="ARBA" id="ARBA00022741"/>
    </source>
</evidence>